<dbReference type="GO" id="GO:0043115">
    <property type="term" value="F:precorrin-2 dehydrogenase activity"/>
    <property type="evidence" value="ECO:0007669"/>
    <property type="project" value="UniProtKB-EC"/>
</dbReference>
<evidence type="ECO:0000256" key="7">
    <source>
        <dbReference type="ARBA" id="ARBA00023027"/>
    </source>
</evidence>
<keyword evidence="8" id="KW-0627">Porphyrin biosynthesis</keyword>
<dbReference type="SUPFAM" id="SSF75615">
    <property type="entry name" value="Siroheme synthase middle domains-like"/>
    <property type="match status" value="1"/>
</dbReference>
<evidence type="ECO:0000256" key="2">
    <source>
        <dbReference type="ARBA" id="ARBA00022481"/>
    </source>
</evidence>
<dbReference type="InterPro" id="IPR028162">
    <property type="entry name" value="Met8_C"/>
</dbReference>
<feature type="region of interest" description="Disordered" evidence="10">
    <location>
        <begin position="628"/>
        <end position="666"/>
    </location>
</feature>
<name>A8PQX4_MALGO</name>
<proteinExistence type="inferred from homology"/>
<comment type="similarity">
    <text evidence="9">In the N-terminal section; belongs to the precorrin methyltransferase family.</text>
</comment>
<feature type="domain" description="Tetrapyrrole methylase" evidence="11">
    <location>
        <begin position="313"/>
        <end position="530"/>
    </location>
</feature>
<evidence type="ECO:0000256" key="4">
    <source>
        <dbReference type="ARBA" id="ARBA00022679"/>
    </source>
</evidence>
<dbReference type="FunCoup" id="A8PQX4">
    <property type="interactions" value="79"/>
</dbReference>
<dbReference type="AlphaFoldDB" id="A8PQX4"/>
<evidence type="ECO:0000256" key="5">
    <source>
        <dbReference type="ARBA" id="ARBA00022691"/>
    </source>
</evidence>
<comment type="caution">
    <text evidence="14">The sequence shown here is derived from an EMBL/GenBank/DDBJ whole genome shotgun (WGS) entry which is preliminary data.</text>
</comment>
<evidence type="ECO:0000259" key="11">
    <source>
        <dbReference type="Pfam" id="PF00590"/>
    </source>
</evidence>
<dbReference type="STRING" id="425265.A8PQX4"/>
<dbReference type="Pfam" id="PF14824">
    <property type="entry name" value="Sirohm_synth_M"/>
    <property type="match status" value="1"/>
</dbReference>
<sequence>MPPVASLLLAHRPERRTMLVIGDGRLAQTRVRTAKEAGLETKLAWNAPVANISSDMYQVSTMALFPSKDDKENCIRAWEHILNEIDGPDASLFAVCVTDTLVAVPNDASSRRLRCEILAKACRTRRLPLNVTDTPELCTFSFPATHRFATDDEENASSLQLAVTTNGRGCRLAGRIRRHLVASLPASVGLAVERIGEMRELAKARTSCRGDAGELEDEPALNDALGYSSTAEDESDACAVQRRRMRWVAQISEYWPLERLASLDQTQMQALLENEMDASSRAQETSAVTEHVEPVAKRSRHDLDISKPRRKGHVYLLGSGPGHPALLTVAARDILTSPDTDVILSDKLVPTAVLALIPSTTPLVIAKKFPGNAEGAQSELISQALKAANEGKTVVRLKQGDPFVYGRGGEELVACQNAGIECTVVPGISSAIGGPLMVNIPVTQRGAAESMIMSTGVGRGGKRVMLPGYERSRTLLLLMGVARLPAVIETLTSCESPGRYGDAYPPYTPIAIVERASSEDQRLIASTLDRIVHVMDTHITDGQRPPGMLVVGWAVLSLTSTQVAGAHVLDDEADCYAEHEHDPARAAKQLAERDAARIDRWLGSRGFYIREGLPHGYDRFAQDAPALTRSLDDPTTLPRSSSGWAAPRYGEAMETPTLAPSSQPSS</sequence>
<organism evidence="14 15">
    <name type="scientific">Malassezia globosa (strain ATCC MYA-4612 / CBS 7966)</name>
    <name type="common">Dandruff-associated fungus</name>
    <dbReference type="NCBI Taxonomy" id="425265"/>
    <lineage>
        <taxon>Eukaryota</taxon>
        <taxon>Fungi</taxon>
        <taxon>Dikarya</taxon>
        <taxon>Basidiomycota</taxon>
        <taxon>Ustilaginomycotina</taxon>
        <taxon>Malasseziomycetes</taxon>
        <taxon>Malasseziales</taxon>
        <taxon>Malasseziaceae</taxon>
        <taxon>Malassezia</taxon>
    </lineage>
</organism>
<dbReference type="PANTHER" id="PTHR45790">
    <property type="entry name" value="SIROHEME SYNTHASE-RELATED"/>
    <property type="match status" value="1"/>
</dbReference>
<protein>
    <recommendedName>
        <fullName evidence="1">precorrin-2 dehydrogenase</fullName>
        <ecNumber evidence="1">1.3.1.76</ecNumber>
    </recommendedName>
</protein>
<dbReference type="PANTHER" id="PTHR45790:SF6">
    <property type="entry name" value="UROPORPHYRINOGEN-III C-METHYLTRANSFERASE"/>
    <property type="match status" value="1"/>
</dbReference>
<keyword evidence="15" id="KW-1185">Reference proteome</keyword>
<dbReference type="InterPro" id="IPR035996">
    <property type="entry name" value="4pyrrol_Methylase_sf"/>
</dbReference>
<dbReference type="InterPro" id="IPR000878">
    <property type="entry name" value="4pyrrol_Mease"/>
</dbReference>
<dbReference type="OMA" id="IECTVVP"/>
<keyword evidence="5" id="KW-0949">S-adenosyl-L-methionine</keyword>
<dbReference type="Pfam" id="PF14823">
    <property type="entry name" value="Sirohm_synth_C"/>
    <property type="match status" value="1"/>
</dbReference>
<evidence type="ECO:0000256" key="1">
    <source>
        <dbReference type="ARBA" id="ARBA00012400"/>
    </source>
</evidence>
<dbReference type="EC" id="1.3.1.76" evidence="1"/>
<dbReference type="Gene3D" id="3.30.950.10">
    <property type="entry name" value="Methyltransferase, Cobalt-precorrin-4 Transmethylase, Domain 2"/>
    <property type="match status" value="1"/>
</dbReference>
<feature type="domain" description="Siroheme synthase central" evidence="13">
    <location>
        <begin position="158"/>
        <end position="182"/>
    </location>
</feature>
<evidence type="ECO:0000256" key="9">
    <source>
        <dbReference type="ARBA" id="ARBA00035662"/>
    </source>
</evidence>
<dbReference type="RefSeq" id="XP_001732755.1">
    <property type="nucleotide sequence ID" value="XM_001732703.1"/>
</dbReference>
<dbReference type="VEuPathDB" id="FungiDB:MGL_0530"/>
<dbReference type="InterPro" id="IPR006366">
    <property type="entry name" value="CobA/CysG_C"/>
</dbReference>
<keyword evidence="2" id="KW-0488">Methylation</keyword>
<dbReference type="GeneID" id="5857061"/>
<dbReference type="EMBL" id="AAYY01000001">
    <property type="protein sequence ID" value="EDP45541.1"/>
    <property type="molecule type" value="Genomic_DNA"/>
</dbReference>
<dbReference type="InterPro" id="IPR014776">
    <property type="entry name" value="4pyrrole_Mease_sub2"/>
</dbReference>
<dbReference type="InterPro" id="IPR050161">
    <property type="entry name" value="Siro_Cobalamin_biosynth"/>
</dbReference>
<keyword evidence="6" id="KW-0560">Oxidoreductase</keyword>
<dbReference type="InterPro" id="IPR028281">
    <property type="entry name" value="Sirohaem_synthase_central"/>
</dbReference>
<gene>
    <name evidence="14" type="ORF">MGL_0530</name>
</gene>
<dbReference type="GO" id="GO:0019354">
    <property type="term" value="P:siroheme biosynthetic process"/>
    <property type="evidence" value="ECO:0007669"/>
    <property type="project" value="InterPro"/>
</dbReference>
<feature type="domain" description="Siroheme biosynthesis protein Met8 C-terminal" evidence="12">
    <location>
        <begin position="240"/>
        <end position="274"/>
    </location>
</feature>
<evidence type="ECO:0000256" key="3">
    <source>
        <dbReference type="ARBA" id="ARBA00022603"/>
    </source>
</evidence>
<keyword evidence="3" id="KW-0489">Methyltransferase</keyword>
<accession>A8PQX4</accession>
<dbReference type="FunFam" id="3.40.1010.10:FF:000006">
    <property type="entry name" value="Siroheme synthase, putative"/>
    <property type="match status" value="1"/>
</dbReference>
<evidence type="ECO:0000313" key="14">
    <source>
        <dbReference type="EMBL" id="EDP45541.1"/>
    </source>
</evidence>
<evidence type="ECO:0000256" key="10">
    <source>
        <dbReference type="SAM" id="MobiDB-lite"/>
    </source>
</evidence>
<dbReference type="GO" id="GO:0032259">
    <property type="term" value="P:methylation"/>
    <property type="evidence" value="ECO:0007669"/>
    <property type="project" value="UniProtKB-KW"/>
</dbReference>
<dbReference type="Pfam" id="PF00590">
    <property type="entry name" value="TP_methylase"/>
    <property type="match status" value="1"/>
</dbReference>
<dbReference type="CDD" id="cd11642">
    <property type="entry name" value="SUMT"/>
    <property type="match status" value="1"/>
</dbReference>
<evidence type="ECO:0000313" key="15">
    <source>
        <dbReference type="Proteomes" id="UP000008837"/>
    </source>
</evidence>
<evidence type="ECO:0000259" key="13">
    <source>
        <dbReference type="Pfam" id="PF14824"/>
    </source>
</evidence>
<reference evidence="14 15" key="1">
    <citation type="journal article" date="2007" name="Proc. Natl. Acad. Sci. U.S.A.">
        <title>Dandruff-associated Malassezia genomes reveal convergent and divergent virulence traits shared with plant and human fungal pathogens.</title>
        <authorList>
            <person name="Xu J."/>
            <person name="Saunders C.W."/>
            <person name="Hu P."/>
            <person name="Grant R.A."/>
            <person name="Boekhout T."/>
            <person name="Kuramae E.E."/>
            <person name="Kronstad J.W."/>
            <person name="Deangelis Y.M."/>
            <person name="Reeder N.L."/>
            <person name="Johnstone K.R."/>
            <person name="Leland M."/>
            <person name="Fieno A.M."/>
            <person name="Begley W.M."/>
            <person name="Sun Y."/>
            <person name="Lacey M.P."/>
            <person name="Chaudhary T."/>
            <person name="Keough T."/>
            <person name="Chu L."/>
            <person name="Sears R."/>
            <person name="Yuan B."/>
            <person name="Dawson T.L.Jr."/>
        </authorList>
    </citation>
    <scope>NUCLEOTIDE SEQUENCE [LARGE SCALE GENOMIC DNA]</scope>
    <source>
        <strain evidence="15">ATCC MYA-4612 / CBS 7966</strain>
    </source>
</reference>
<dbReference type="InParanoid" id="A8PQX4"/>
<keyword evidence="7" id="KW-0520">NAD</keyword>
<dbReference type="SUPFAM" id="SSF53790">
    <property type="entry name" value="Tetrapyrrole methylase"/>
    <property type="match status" value="1"/>
</dbReference>
<evidence type="ECO:0000259" key="12">
    <source>
        <dbReference type="Pfam" id="PF14823"/>
    </source>
</evidence>
<keyword evidence="4" id="KW-0808">Transferase</keyword>
<evidence type="ECO:0000256" key="8">
    <source>
        <dbReference type="ARBA" id="ARBA00023244"/>
    </source>
</evidence>
<dbReference type="Gene3D" id="3.40.50.720">
    <property type="entry name" value="NAD(P)-binding Rossmann-like Domain"/>
    <property type="match status" value="1"/>
</dbReference>
<dbReference type="InterPro" id="IPR014777">
    <property type="entry name" value="4pyrrole_Mease_sub1"/>
</dbReference>
<dbReference type="Pfam" id="PF13241">
    <property type="entry name" value="NAD_binding_7"/>
    <property type="match status" value="1"/>
</dbReference>
<dbReference type="Gene3D" id="3.40.1010.10">
    <property type="entry name" value="Cobalt-precorrin-4 Transmethylase, Domain 1"/>
    <property type="match status" value="1"/>
</dbReference>
<evidence type="ECO:0000256" key="6">
    <source>
        <dbReference type="ARBA" id="ARBA00023002"/>
    </source>
</evidence>
<dbReference type="KEGG" id="mgl:MGL_0530"/>
<dbReference type="Proteomes" id="UP000008837">
    <property type="component" value="Unassembled WGS sequence"/>
</dbReference>
<dbReference type="OrthoDB" id="508204at2759"/>
<dbReference type="GO" id="GO:0004851">
    <property type="term" value="F:uroporphyrin-III C-methyltransferase activity"/>
    <property type="evidence" value="ECO:0007669"/>
    <property type="project" value="TreeGrafter"/>
</dbReference>